<dbReference type="SUPFAM" id="SSF51206">
    <property type="entry name" value="cAMP-binding domain-like"/>
    <property type="match status" value="1"/>
</dbReference>
<dbReference type="SUPFAM" id="SSF46785">
    <property type="entry name" value="Winged helix' DNA-binding domain"/>
    <property type="match status" value="1"/>
</dbReference>
<dbReference type="InterPro" id="IPR036390">
    <property type="entry name" value="WH_DNA-bd_sf"/>
</dbReference>
<dbReference type="CDD" id="cd00038">
    <property type="entry name" value="CAP_ED"/>
    <property type="match status" value="1"/>
</dbReference>
<evidence type="ECO:0000256" key="2">
    <source>
        <dbReference type="ARBA" id="ARBA00023125"/>
    </source>
</evidence>
<evidence type="ECO:0000256" key="1">
    <source>
        <dbReference type="ARBA" id="ARBA00023015"/>
    </source>
</evidence>
<dbReference type="Gene3D" id="2.60.120.10">
    <property type="entry name" value="Jelly Rolls"/>
    <property type="match status" value="1"/>
</dbReference>
<keyword evidence="3" id="KW-0010">Activator</keyword>
<gene>
    <name evidence="7" type="ORF">SAMN05421736_11280</name>
</gene>
<evidence type="ECO:0000256" key="4">
    <source>
        <dbReference type="ARBA" id="ARBA00023163"/>
    </source>
</evidence>
<organism evidence="7 8">
    <name type="scientific">Evansella caseinilytica</name>
    <dbReference type="NCBI Taxonomy" id="1503961"/>
    <lineage>
        <taxon>Bacteria</taxon>
        <taxon>Bacillati</taxon>
        <taxon>Bacillota</taxon>
        <taxon>Bacilli</taxon>
        <taxon>Bacillales</taxon>
        <taxon>Bacillaceae</taxon>
        <taxon>Evansella</taxon>
    </lineage>
</organism>
<protein>
    <submittedName>
        <fullName evidence="7">CRP/FNR family transcriptional regulator, anaerobic regulatory protein</fullName>
    </submittedName>
</protein>
<accession>A0A1H3SYC1</accession>
<dbReference type="InterPro" id="IPR018490">
    <property type="entry name" value="cNMP-bd_dom_sf"/>
</dbReference>
<keyword evidence="8" id="KW-1185">Reference proteome</keyword>
<reference evidence="8" key="1">
    <citation type="submission" date="2016-10" db="EMBL/GenBank/DDBJ databases">
        <authorList>
            <person name="Varghese N."/>
            <person name="Submissions S."/>
        </authorList>
    </citation>
    <scope>NUCLEOTIDE SEQUENCE [LARGE SCALE GENOMIC DNA]</scope>
    <source>
        <strain evidence="8">SP</strain>
    </source>
</reference>
<dbReference type="AlphaFoldDB" id="A0A1H3SYC1"/>
<name>A0A1H3SYC1_9BACI</name>
<dbReference type="Proteomes" id="UP000198935">
    <property type="component" value="Unassembled WGS sequence"/>
</dbReference>
<evidence type="ECO:0000313" key="8">
    <source>
        <dbReference type="Proteomes" id="UP000198935"/>
    </source>
</evidence>
<dbReference type="Pfam" id="PF13545">
    <property type="entry name" value="HTH_Crp_2"/>
    <property type="match status" value="1"/>
</dbReference>
<evidence type="ECO:0000313" key="7">
    <source>
        <dbReference type="EMBL" id="SDZ42089.1"/>
    </source>
</evidence>
<dbReference type="Pfam" id="PF00027">
    <property type="entry name" value="cNMP_binding"/>
    <property type="match status" value="1"/>
</dbReference>
<proteinExistence type="predicted"/>
<dbReference type="PRINTS" id="PR00034">
    <property type="entry name" value="HTHCRP"/>
</dbReference>
<dbReference type="InterPro" id="IPR036388">
    <property type="entry name" value="WH-like_DNA-bd_sf"/>
</dbReference>
<dbReference type="InterPro" id="IPR000595">
    <property type="entry name" value="cNMP-bd_dom"/>
</dbReference>
<dbReference type="STRING" id="1503961.SAMN05421736_11280"/>
<dbReference type="Gene3D" id="1.10.10.10">
    <property type="entry name" value="Winged helix-like DNA-binding domain superfamily/Winged helix DNA-binding domain"/>
    <property type="match status" value="1"/>
</dbReference>
<evidence type="ECO:0000256" key="3">
    <source>
        <dbReference type="ARBA" id="ARBA00023159"/>
    </source>
</evidence>
<sequence>MLHDEAMENITSFLPQIKIFESLPAEIIREIEQLVTRSNTYKLSKNAILQTPGNERNGLFFVIAGKLRLYKINSAGKQHTVCILSEGGMFGEVETFSLGTGGTYVETMEDSIVFSIPSEQFEPLLGKYSELSLRFLSEISNRLQEQDELVEKLVFWDLRGKVLYFLNRLSKKFGIEENGYQKIDIPLTHQELANMIGATREAVSLTIQDLSNEGIIITSRRMVMIDVEKAMKELA</sequence>
<dbReference type="InterPro" id="IPR050397">
    <property type="entry name" value="Env_Response_Regulators"/>
</dbReference>
<dbReference type="SMART" id="SM00100">
    <property type="entry name" value="cNMP"/>
    <property type="match status" value="1"/>
</dbReference>
<feature type="domain" description="HTH crp-type" evidence="6">
    <location>
        <begin position="156"/>
        <end position="229"/>
    </location>
</feature>
<dbReference type="GO" id="GO:0003677">
    <property type="term" value="F:DNA binding"/>
    <property type="evidence" value="ECO:0007669"/>
    <property type="project" value="UniProtKB-KW"/>
</dbReference>
<dbReference type="PANTHER" id="PTHR24567:SF26">
    <property type="entry name" value="REGULATORY PROTEIN YEIL"/>
    <property type="match status" value="1"/>
</dbReference>
<dbReference type="GO" id="GO:0003700">
    <property type="term" value="F:DNA-binding transcription factor activity"/>
    <property type="evidence" value="ECO:0007669"/>
    <property type="project" value="TreeGrafter"/>
</dbReference>
<dbReference type="GO" id="GO:0005829">
    <property type="term" value="C:cytosol"/>
    <property type="evidence" value="ECO:0007669"/>
    <property type="project" value="TreeGrafter"/>
</dbReference>
<dbReference type="SMART" id="SM00419">
    <property type="entry name" value="HTH_CRP"/>
    <property type="match status" value="1"/>
</dbReference>
<keyword evidence="1" id="KW-0805">Transcription regulation</keyword>
<evidence type="ECO:0000259" key="5">
    <source>
        <dbReference type="PROSITE" id="PS50042"/>
    </source>
</evidence>
<dbReference type="EMBL" id="FNPI01000012">
    <property type="protein sequence ID" value="SDZ42089.1"/>
    <property type="molecule type" value="Genomic_DNA"/>
</dbReference>
<keyword evidence="4" id="KW-0804">Transcription</keyword>
<dbReference type="PROSITE" id="PS51063">
    <property type="entry name" value="HTH_CRP_2"/>
    <property type="match status" value="1"/>
</dbReference>
<dbReference type="OrthoDB" id="9812325at2"/>
<dbReference type="InterPro" id="IPR012318">
    <property type="entry name" value="HTH_CRP"/>
</dbReference>
<feature type="domain" description="Cyclic nucleotide-binding" evidence="5">
    <location>
        <begin position="19"/>
        <end position="142"/>
    </location>
</feature>
<evidence type="ECO:0000259" key="6">
    <source>
        <dbReference type="PROSITE" id="PS51063"/>
    </source>
</evidence>
<dbReference type="PANTHER" id="PTHR24567">
    <property type="entry name" value="CRP FAMILY TRANSCRIPTIONAL REGULATORY PROTEIN"/>
    <property type="match status" value="1"/>
</dbReference>
<dbReference type="InterPro" id="IPR014710">
    <property type="entry name" value="RmlC-like_jellyroll"/>
</dbReference>
<dbReference type="PROSITE" id="PS50042">
    <property type="entry name" value="CNMP_BINDING_3"/>
    <property type="match status" value="1"/>
</dbReference>
<keyword evidence="2" id="KW-0238">DNA-binding</keyword>